<dbReference type="EMBL" id="RCUX01000005">
    <property type="protein sequence ID" value="RLP75951.1"/>
    <property type="molecule type" value="Genomic_DNA"/>
</dbReference>
<name>A0A3L7A8P1_9MICO</name>
<feature type="domain" description="HTH cro/C1-type" evidence="1">
    <location>
        <begin position="22"/>
        <end position="76"/>
    </location>
</feature>
<proteinExistence type="predicted"/>
<keyword evidence="3" id="KW-1185">Reference proteome</keyword>
<dbReference type="SUPFAM" id="SSF47413">
    <property type="entry name" value="lambda repressor-like DNA-binding domains"/>
    <property type="match status" value="1"/>
</dbReference>
<gene>
    <name evidence="2" type="ORF">D9V32_07260</name>
</gene>
<dbReference type="Pfam" id="PF01381">
    <property type="entry name" value="HTH_3"/>
    <property type="match status" value="1"/>
</dbReference>
<dbReference type="CDD" id="cd00093">
    <property type="entry name" value="HTH_XRE"/>
    <property type="match status" value="1"/>
</dbReference>
<dbReference type="PROSITE" id="PS50943">
    <property type="entry name" value="HTH_CROC1"/>
    <property type="match status" value="1"/>
</dbReference>
<dbReference type="SMART" id="SM00530">
    <property type="entry name" value="HTH_XRE"/>
    <property type="match status" value="1"/>
</dbReference>
<evidence type="ECO:0000313" key="2">
    <source>
        <dbReference type="EMBL" id="RLP75951.1"/>
    </source>
</evidence>
<dbReference type="Gene3D" id="1.10.260.40">
    <property type="entry name" value="lambda repressor-like DNA-binding domains"/>
    <property type="match status" value="1"/>
</dbReference>
<organism evidence="2 3">
    <name type="scientific">Mycetocola tolaasinivorans</name>
    <dbReference type="NCBI Taxonomy" id="76635"/>
    <lineage>
        <taxon>Bacteria</taxon>
        <taxon>Bacillati</taxon>
        <taxon>Actinomycetota</taxon>
        <taxon>Actinomycetes</taxon>
        <taxon>Micrococcales</taxon>
        <taxon>Microbacteriaceae</taxon>
        <taxon>Mycetocola</taxon>
    </lineage>
</organism>
<dbReference type="InterPro" id="IPR001387">
    <property type="entry name" value="Cro/C1-type_HTH"/>
</dbReference>
<comment type="caution">
    <text evidence="2">The sequence shown here is derived from an EMBL/GenBank/DDBJ whole genome shotgun (WGS) entry which is preliminary data.</text>
</comment>
<evidence type="ECO:0000259" key="1">
    <source>
        <dbReference type="PROSITE" id="PS50943"/>
    </source>
</evidence>
<accession>A0A3L7A8P1</accession>
<evidence type="ECO:0000313" key="3">
    <source>
        <dbReference type="Proteomes" id="UP000272503"/>
    </source>
</evidence>
<protein>
    <submittedName>
        <fullName evidence="2">XRE family transcriptional regulator</fullName>
    </submittedName>
</protein>
<reference evidence="2 3" key="1">
    <citation type="submission" date="2018-10" db="EMBL/GenBank/DDBJ databases">
        <authorList>
            <person name="Li J."/>
        </authorList>
    </citation>
    <scope>NUCLEOTIDE SEQUENCE [LARGE SCALE GENOMIC DNA]</scope>
    <source>
        <strain evidence="2 3">IF 016277</strain>
    </source>
</reference>
<dbReference type="Proteomes" id="UP000272503">
    <property type="component" value="Unassembled WGS sequence"/>
</dbReference>
<dbReference type="GO" id="GO:0003677">
    <property type="term" value="F:DNA binding"/>
    <property type="evidence" value="ECO:0007669"/>
    <property type="project" value="InterPro"/>
</dbReference>
<dbReference type="InterPro" id="IPR010982">
    <property type="entry name" value="Lambda_DNA-bd_dom_sf"/>
</dbReference>
<dbReference type="AlphaFoldDB" id="A0A3L7A8P1"/>
<sequence length="79" mass="8720">MSWLSVGGTVFIQKPADLARLIKTQRQTQRLTQQDVADAAGITRQSLARIERGHSGVAFDTILRIFEKLSIRLDAAPAD</sequence>